<reference evidence="1" key="1">
    <citation type="journal article" date="2014" name="Front. Microbiol.">
        <title>High frequency of phylogenetically diverse reductive dehalogenase-homologous genes in deep subseafloor sedimentary metagenomes.</title>
        <authorList>
            <person name="Kawai M."/>
            <person name="Futagami T."/>
            <person name="Toyoda A."/>
            <person name="Takaki Y."/>
            <person name="Nishi S."/>
            <person name="Hori S."/>
            <person name="Arai W."/>
            <person name="Tsubouchi T."/>
            <person name="Morono Y."/>
            <person name="Uchiyama I."/>
            <person name="Ito T."/>
            <person name="Fujiyama A."/>
            <person name="Inagaki F."/>
            <person name="Takami H."/>
        </authorList>
    </citation>
    <scope>NUCLEOTIDE SEQUENCE</scope>
    <source>
        <strain evidence="1">Expedition CK06-06</strain>
    </source>
</reference>
<protein>
    <submittedName>
        <fullName evidence="1">Uncharacterized protein</fullName>
    </submittedName>
</protein>
<organism evidence="1">
    <name type="scientific">marine sediment metagenome</name>
    <dbReference type="NCBI Taxonomy" id="412755"/>
    <lineage>
        <taxon>unclassified sequences</taxon>
        <taxon>metagenomes</taxon>
        <taxon>ecological metagenomes</taxon>
    </lineage>
</organism>
<name>X1E9Z3_9ZZZZ</name>
<feature type="non-terminal residue" evidence="1">
    <location>
        <position position="1"/>
    </location>
</feature>
<sequence>FLTDLQIKKASRLREHFRQYKSEPFKENLNINIKNLNNLEIDEIEDLVNILCNKINRSKFEEINSFLDEIQESLKKAQNDVYF</sequence>
<dbReference type="EMBL" id="BART01038377">
    <property type="protein sequence ID" value="GAH05463.1"/>
    <property type="molecule type" value="Genomic_DNA"/>
</dbReference>
<comment type="caution">
    <text evidence="1">The sequence shown here is derived from an EMBL/GenBank/DDBJ whole genome shotgun (WGS) entry which is preliminary data.</text>
</comment>
<proteinExistence type="predicted"/>
<dbReference type="AlphaFoldDB" id="X1E9Z3"/>
<gene>
    <name evidence="1" type="ORF">S01H4_63685</name>
</gene>
<evidence type="ECO:0000313" key="1">
    <source>
        <dbReference type="EMBL" id="GAH05463.1"/>
    </source>
</evidence>
<accession>X1E9Z3</accession>